<keyword evidence="7" id="KW-0804">Transcription</keyword>
<evidence type="ECO:0000256" key="9">
    <source>
        <dbReference type="SAM" id="MobiDB-lite"/>
    </source>
</evidence>
<dbReference type="GO" id="GO:0005737">
    <property type="term" value="C:cytoplasm"/>
    <property type="evidence" value="ECO:0007669"/>
    <property type="project" value="UniProtKB-SubCell"/>
</dbReference>
<dbReference type="InterPro" id="IPR013734">
    <property type="entry name" value="TF_Nrm1/Whi5"/>
</dbReference>
<keyword evidence="8" id="KW-0539">Nucleus</keyword>
<evidence type="ECO:0000256" key="7">
    <source>
        <dbReference type="ARBA" id="ARBA00023163"/>
    </source>
</evidence>
<evidence type="ECO:0000256" key="2">
    <source>
        <dbReference type="ARBA" id="ARBA00004496"/>
    </source>
</evidence>
<dbReference type="AlphaFoldDB" id="A0A2K0TEK1"/>
<name>A0A2K0TEK1_9HYPO</name>
<keyword evidence="4" id="KW-0963">Cytoplasm</keyword>
<comment type="similarity">
    <text evidence="3">Belongs to the WHI5/NRM1 family.</text>
</comment>
<proteinExistence type="inferred from homology"/>
<dbReference type="GO" id="GO:0000082">
    <property type="term" value="P:G1/S transition of mitotic cell cycle"/>
    <property type="evidence" value="ECO:0007669"/>
    <property type="project" value="InterPro"/>
</dbReference>
<feature type="compositionally biased region" description="Polar residues" evidence="9">
    <location>
        <begin position="20"/>
        <end position="29"/>
    </location>
</feature>
<dbReference type="InterPro" id="IPR039198">
    <property type="entry name" value="Srl3/Whi5"/>
</dbReference>
<protein>
    <recommendedName>
        <fullName evidence="12">Cyclin-dependent kinase</fullName>
    </recommendedName>
</protein>
<dbReference type="Proteomes" id="UP000236546">
    <property type="component" value="Unassembled WGS sequence"/>
</dbReference>
<evidence type="ECO:0000313" key="10">
    <source>
        <dbReference type="EMBL" id="PNP43958.1"/>
    </source>
</evidence>
<dbReference type="PANTHER" id="PTHR28246:SF1">
    <property type="entry name" value="G1-SPECIFIC TRANSCRIPTIONAL REPRESSOR WHI5-RELATED"/>
    <property type="match status" value="1"/>
</dbReference>
<dbReference type="PANTHER" id="PTHR28246">
    <property type="entry name" value="G1-SPECIFIC TRANSCRIPTIONAL REPRESSOR WHI5-RELATED"/>
    <property type="match status" value="1"/>
</dbReference>
<comment type="subcellular location">
    <subcellularLocation>
        <location evidence="2">Cytoplasm</location>
    </subcellularLocation>
    <subcellularLocation>
        <location evidence="1">Nucleus</location>
    </subcellularLocation>
</comment>
<keyword evidence="6" id="KW-0805">Transcription regulation</keyword>
<evidence type="ECO:0000256" key="5">
    <source>
        <dbReference type="ARBA" id="ARBA00022491"/>
    </source>
</evidence>
<feature type="region of interest" description="Disordered" evidence="9">
    <location>
        <begin position="225"/>
        <end position="338"/>
    </location>
</feature>
<feature type="compositionally biased region" description="Low complexity" evidence="9">
    <location>
        <begin position="234"/>
        <end position="250"/>
    </location>
</feature>
<sequence length="529" mass="55517">MPPTMDGANSRSPLGRQSPIAASSMSATTELAGDAASSSSQTEVVEESPRASRSPKQSQQSDALDARGPGSALSIPLTVTNSQESHVTSSSAHAVTPPASDISSVTDNGIAGYLGQHSAPAADKTDHLLQLSTLAAARDRISIGTAAGVSRKRMANGEVKAGMANMSPIKGRGQGHARNMSAVSVASTGSTIGELSAELKTRLSYAMVKVNFGWQGHSIEEVESMAASQAASPTSGSSTIRRHSSSTSPRLDVTAASAQVHRAQQSAIRRKSDSPNLMSNKPSLAPPATIQPSLNAARSNPRRNSSPRYTPTMLSHSHSASPHTPAQPMVVDSHQSLSQPARMTDPIIFPSHQNVREQDAMEALLFMSSPNNSANLKHTFSPSASPNPQVGAFRGSAARHALPSAPRKGLPAHRPSNLNRRAGFDRSPGLVHPPGSPMDVDSPQHAYYNPNGATPKRRVKGTNSHLRGALSLPTGLGAGHATARRVLRDEDIERMLDRASAEAADSSDDEEIQIPRLRNEVAGMMGVRG</sequence>
<reference evidence="10 11" key="1">
    <citation type="submission" date="2017-02" db="EMBL/GenBank/DDBJ databases">
        <title>Genomes of Trichoderma spp. with biocontrol activity.</title>
        <authorList>
            <person name="Gardiner D."/>
            <person name="Kazan K."/>
            <person name="Vos C."/>
            <person name="Harvey P."/>
        </authorList>
    </citation>
    <scope>NUCLEOTIDE SEQUENCE [LARGE SCALE GENOMIC DNA]</scope>
    <source>
        <strain evidence="10 11">A5MH</strain>
    </source>
</reference>
<evidence type="ECO:0000256" key="3">
    <source>
        <dbReference type="ARBA" id="ARBA00006922"/>
    </source>
</evidence>
<dbReference type="GO" id="GO:0003712">
    <property type="term" value="F:transcription coregulator activity"/>
    <property type="evidence" value="ECO:0007669"/>
    <property type="project" value="TreeGrafter"/>
</dbReference>
<evidence type="ECO:0000313" key="11">
    <source>
        <dbReference type="Proteomes" id="UP000236546"/>
    </source>
</evidence>
<organism evidence="10 11">
    <name type="scientific">Trichoderma gamsii</name>
    <dbReference type="NCBI Taxonomy" id="398673"/>
    <lineage>
        <taxon>Eukaryota</taxon>
        <taxon>Fungi</taxon>
        <taxon>Dikarya</taxon>
        <taxon>Ascomycota</taxon>
        <taxon>Pezizomycotina</taxon>
        <taxon>Sordariomycetes</taxon>
        <taxon>Hypocreomycetidae</taxon>
        <taxon>Hypocreales</taxon>
        <taxon>Hypocreaceae</taxon>
        <taxon>Trichoderma</taxon>
    </lineage>
</organism>
<dbReference type="EMBL" id="MTYH01000036">
    <property type="protein sequence ID" value="PNP43958.1"/>
    <property type="molecule type" value="Genomic_DNA"/>
</dbReference>
<evidence type="ECO:0000256" key="8">
    <source>
        <dbReference type="ARBA" id="ARBA00023242"/>
    </source>
</evidence>
<feature type="compositionally biased region" description="Low complexity" evidence="9">
    <location>
        <begin position="295"/>
        <end position="308"/>
    </location>
</feature>
<evidence type="ECO:0000256" key="4">
    <source>
        <dbReference type="ARBA" id="ARBA00022490"/>
    </source>
</evidence>
<evidence type="ECO:0008006" key="12">
    <source>
        <dbReference type="Google" id="ProtNLM"/>
    </source>
</evidence>
<evidence type="ECO:0000256" key="1">
    <source>
        <dbReference type="ARBA" id="ARBA00004123"/>
    </source>
</evidence>
<dbReference type="OrthoDB" id="2359117at2759"/>
<accession>A0A2K0TEK1</accession>
<dbReference type="Pfam" id="PF08528">
    <property type="entry name" value="Whi5"/>
    <property type="match status" value="1"/>
</dbReference>
<feature type="compositionally biased region" description="Polar residues" evidence="9">
    <location>
        <begin position="77"/>
        <end position="93"/>
    </location>
</feature>
<feature type="region of interest" description="Disordered" evidence="9">
    <location>
        <begin position="1"/>
        <end position="100"/>
    </location>
</feature>
<evidence type="ECO:0000256" key="6">
    <source>
        <dbReference type="ARBA" id="ARBA00023015"/>
    </source>
</evidence>
<gene>
    <name evidence="10" type="ORF">TGAMA5MH_04243</name>
</gene>
<dbReference type="GO" id="GO:0033309">
    <property type="term" value="C:SBF transcription complex"/>
    <property type="evidence" value="ECO:0007669"/>
    <property type="project" value="TreeGrafter"/>
</dbReference>
<comment type="caution">
    <text evidence="10">The sequence shown here is derived from an EMBL/GenBank/DDBJ whole genome shotgun (WGS) entry which is preliminary data.</text>
</comment>
<keyword evidence="5" id="KW-0678">Repressor</keyword>
<feature type="compositionally biased region" description="Low complexity" evidence="9">
    <location>
        <begin position="315"/>
        <end position="326"/>
    </location>
</feature>